<evidence type="ECO:0000259" key="1">
    <source>
        <dbReference type="Pfam" id="PF01272"/>
    </source>
</evidence>
<keyword evidence="2" id="KW-0808">Transferase</keyword>
<dbReference type="AlphaFoldDB" id="A0A645F5V6"/>
<dbReference type="PANTHER" id="PTHR30437">
    <property type="entry name" value="TRANSCRIPTION ELONGATION FACTOR GREA"/>
    <property type="match status" value="1"/>
</dbReference>
<dbReference type="InterPro" id="IPR036953">
    <property type="entry name" value="GreA/GreB_C_sf"/>
</dbReference>
<reference evidence="2" key="1">
    <citation type="submission" date="2019-08" db="EMBL/GenBank/DDBJ databases">
        <authorList>
            <person name="Kucharzyk K."/>
            <person name="Murdoch R.W."/>
            <person name="Higgins S."/>
            <person name="Loffler F."/>
        </authorList>
    </citation>
    <scope>NUCLEOTIDE SEQUENCE</scope>
</reference>
<dbReference type="GO" id="GO:0016301">
    <property type="term" value="F:kinase activity"/>
    <property type="evidence" value="ECO:0007669"/>
    <property type="project" value="UniProtKB-KW"/>
</dbReference>
<accession>A0A645F5V6</accession>
<feature type="domain" description="Transcription elongation factor GreA/GreB C-terminal" evidence="1">
    <location>
        <begin position="3"/>
        <end position="66"/>
    </location>
</feature>
<dbReference type="GO" id="GO:0070063">
    <property type="term" value="F:RNA polymerase binding"/>
    <property type="evidence" value="ECO:0007669"/>
    <property type="project" value="InterPro"/>
</dbReference>
<dbReference type="GO" id="GO:0003677">
    <property type="term" value="F:DNA binding"/>
    <property type="evidence" value="ECO:0007669"/>
    <property type="project" value="InterPro"/>
</dbReference>
<dbReference type="SUPFAM" id="SSF54534">
    <property type="entry name" value="FKBP-like"/>
    <property type="match status" value="1"/>
</dbReference>
<organism evidence="2">
    <name type="scientific">bioreactor metagenome</name>
    <dbReference type="NCBI Taxonomy" id="1076179"/>
    <lineage>
        <taxon>unclassified sequences</taxon>
        <taxon>metagenomes</taxon>
        <taxon>ecological metagenomes</taxon>
    </lineage>
</organism>
<dbReference type="Pfam" id="PF01272">
    <property type="entry name" value="GreA_GreB"/>
    <property type="match status" value="1"/>
</dbReference>
<dbReference type="InterPro" id="IPR001437">
    <property type="entry name" value="Tscrpt_elong_fac_GreA/B_C"/>
</dbReference>
<protein>
    <submittedName>
        <fullName evidence="2">Regulator of nucleoside diphosphate kinase</fullName>
    </submittedName>
</protein>
<dbReference type="EMBL" id="VSSQ01054896">
    <property type="protein sequence ID" value="MPN08809.1"/>
    <property type="molecule type" value="Genomic_DNA"/>
</dbReference>
<dbReference type="GO" id="GO:0006354">
    <property type="term" value="P:DNA-templated transcription elongation"/>
    <property type="evidence" value="ECO:0007669"/>
    <property type="project" value="TreeGrafter"/>
</dbReference>
<dbReference type="InterPro" id="IPR018151">
    <property type="entry name" value="TF_GreA/GreB_CS"/>
</dbReference>
<dbReference type="PROSITE" id="PS00830">
    <property type="entry name" value="GREAB_2"/>
    <property type="match status" value="1"/>
</dbReference>
<keyword evidence="2" id="KW-0418">Kinase</keyword>
<evidence type="ECO:0000313" key="2">
    <source>
        <dbReference type="EMBL" id="MPN08809.1"/>
    </source>
</evidence>
<dbReference type="GO" id="GO:0032784">
    <property type="term" value="P:regulation of DNA-templated transcription elongation"/>
    <property type="evidence" value="ECO:0007669"/>
    <property type="project" value="InterPro"/>
</dbReference>
<dbReference type="InterPro" id="IPR023459">
    <property type="entry name" value="Tscrpt_elong_fac_GreA/B_fam"/>
</dbReference>
<gene>
    <name evidence="2" type="primary">rnk_10</name>
    <name evidence="2" type="ORF">SDC9_156094</name>
</gene>
<comment type="caution">
    <text evidence="2">The sequence shown here is derived from an EMBL/GenBank/DDBJ whole genome shotgun (WGS) entry which is preliminary data.</text>
</comment>
<dbReference type="Gene3D" id="3.10.50.30">
    <property type="entry name" value="Transcription elongation factor, GreA/GreB, C-terminal domain"/>
    <property type="match status" value="1"/>
</dbReference>
<name>A0A645F5V6_9ZZZZ</name>
<sequence>MNSRVLMNLNGKDMEVSLVYPCDADWGENRLSVLSPVGTAILGYSEGDDIEWKVPSGTARITIKKLLYQPEARGDYHL</sequence>
<proteinExistence type="predicted"/>
<dbReference type="PANTHER" id="PTHR30437:SF5">
    <property type="entry name" value="REGULATOR OF NUCLEOSIDE DIPHOSPHATE KINASE"/>
    <property type="match status" value="1"/>
</dbReference>